<dbReference type="Proteomes" id="UP000443000">
    <property type="component" value="Unassembled WGS sequence"/>
</dbReference>
<dbReference type="OrthoDB" id="8580666at2"/>
<gene>
    <name evidence="3" type="ORF">GHN41_05590</name>
    <name evidence="2" type="ORF">GHN86_00725</name>
    <name evidence="1" type="ORF">GHN94_03750</name>
    <name evidence="4" type="ORF">GHO29_02150</name>
</gene>
<protein>
    <submittedName>
        <fullName evidence="2">Alkaline phosphatase family protein</fullName>
    </submittedName>
</protein>
<dbReference type="EMBL" id="WIVT01000004">
    <property type="protein sequence ID" value="MQU15925.1"/>
    <property type="molecule type" value="Genomic_DNA"/>
</dbReference>
<dbReference type="Proteomes" id="UP000713985">
    <property type="component" value="Unassembled WGS sequence"/>
</dbReference>
<reference evidence="5 6" key="1">
    <citation type="submission" date="2019-10" db="EMBL/GenBank/DDBJ databases">
        <title>Evaluation of single-gene subtyping targets for Pseudomonas.</title>
        <authorList>
            <person name="Reichler S.J."/>
            <person name="Orsi R.H."/>
            <person name="Wiedmann M."/>
            <person name="Martin N.H."/>
            <person name="Murphy S.I."/>
        </authorList>
    </citation>
    <scope>NUCLEOTIDE SEQUENCE</scope>
    <source>
        <strain evidence="1 7">FSL R10-0802</strain>
        <strain evidence="3 6">FSL R10-1594</strain>
        <strain evidence="4 5">FSL R10-1984</strain>
        <strain evidence="2">FSL R10-2339</strain>
    </source>
</reference>
<dbReference type="Proteomes" id="UP000437970">
    <property type="component" value="Unassembled WGS sequence"/>
</dbReference>
<evidence type="ECO:0000313" key="4">
    <source>
        <dbReference type="EMBL" id="MQU25272.1"/>
    </source>
</evidence>
<name>A0A6A7YQ68_9PSED</name>
<organism evidence="2">
    <name type="scientific">Pseudomonas helleri</name>
    <dbReference type="NCBI Taxonomy" id="1608996"/>
    <lineage>
        <taxon>Bacteria</taxon>
        <taxon>Pseudomonadati</taxon>
        <taxon>Pseudomonadota</taxon>
        <taxon>Gammaproteobacteria</taxon>
        <taxon>Pseudomonadales</taxon>
        <taxon>Pseudomonadaceae</taxon>
        <taxon>Pseudomonas</taxon>
    </lineage>
</organism>
<proteinExistence type="predicted"/>
<dbReference type="AlphaFoldDB" id="A0A6A7YQ68"/>
<keyword evidence="7" id="KW-1185">Reference proteome</keyword>
<dbReference type="EMBL" id="WIWC01000001">
    <property type="protein sequence ID" value="MQT78593.1"/>
    <property type="molecule type" value="Genomic_DNA"/>
</dbReference>
<evidence type="ECO:0000313" key="2">
    <source>
        <dbReference type="EMBL" id="MQT78593.1"/>
    </source>
</evidence>
<sequence>MKHNVILVVLDGLNYTVASHAMGHLQAYVGAERAALYKLDCELPALSRPLYECILTGVPPIESGIVHNNVSRLSHQRSVFHYAREAGLSTAAAAYHWMSELYNRTPFIAARDRHTQDCELPIQYGHFYWSDHYPDSHLLADAESLRVKHAPNFLLVHPMNIDDAGHKHGLDSAPYRNSARSADIILADYLQGWLQAGYQVLITADHGMNNDRSHNGLLPEEREVPLFVLGDAFSLNPDARPKQTELCGTICELLGVTHDKPLCRDLLRPAP</sequence>
<dbReference type="InterPro" id="IPR017850">
    <property type="entry name" value="Alkaline_phosphatase_core_sf"/>
</dbReference>
<evidence type="ECO:0000313" key="3">
    <source>
        <dbReference type="EMBL" id="MQU15925.1"/>
    </source>
</evidence>
<dbReference type="Gene3D" id="3.40.720.10">
    <property type="entry name" value="Alkaline Phosphatase, subunit A"/>
    <property type="match status" value="1"/>
</dbReference>
<accession>A0A6A7YQ68</accession>
<evidence type="ECO:0000313" key="6">
    <source>
        <dbReference type="Proteomes" id="UP000443000"/>
    </source>
</evidence>
<dbReference type="Pfam" id="PF01663">
    <property type="entry name" value="Phosphodiest"/>
    <property type="match status" value="1"/>
</dbReference>
<evidence type="ECO:0000313" key="7">
    <source>
        <dbReference type="Proteomes" id="UP000713985"/>
    </source>
</evidence>
<dbReference type="InterPro" id="IPR002591">
    <property type="entry name" value="Phosphodiest/P_Trfase"/>
</dbReference>
<evidence type="ECO:0000313" key="5">
    <source>
        <dbReference type="Proteomes" id="UP000437970"/>
    </source>
</evidence>
<dbReference type="EMBL" id="WIWP01000004">
    <property type="protein sequence ID" value="MQT24949.1"/>
    <property type="molecule type" value="Genomic_DNA"/>
</dbReference>
<comment type="caution">
    <text evidence="2">The sequence shown here is derived from an EMBL/GenBank/DDBJ whole genome shotgun (WGS) entry which is preliminary data.</text>
</comment>
<dbReference type="SUPFAM" id="SSF53649">
    <property type="entry name" value="Alkaline phosphatase-like"/>
    <property type="match status" value="1"/>
</dbReference>
<dbReference type="EMBL" id="WIVW01000001">
    <property type="protein sequence ID" value="MQU25272.1"/>
    <property type="molecule type" value="Genomic_DNA"/>
</dbReference>
<dbReference type="RefSeq" id="WP_153377241.1">
    <property type="nucleotide sequence ID" value="NZ_CAXAOS010000002.1"/>
</dbReference>
<evidence type="ECO:0000313" key="1">
    <source>
        <dbReference type="EMBL" id="MQT24949.1"/>
    </source>
</evidence>